<evidence type="ECO:0000256" key="3">
    <source>
        <dbReference type="ARBA" id="ARBA00022692"/>
    </source>
</evidence>
<feature type="transmembrane region" description="Helical" evidence="6">
    <location>
        <begin position="181"/>
        <end position="205"/>
    </location>
</feature>
<name>A0ABD3SQW1_9STRA</name>
<evidence type="ECO:0000256" key="6">
    <source>
        <dbReference type="SAM" id="Phobius"/>
    </source>
</evidence>
<dbReference type="PANTHER" id="PTHR10361:SF28">
    <property type="entry name" value="P3 PROTEIN-RELATED"/>
    <property type="match status" value="1"/>
</dbReference>
<comment type="caution">
    <text evidence="7">The sequence shown here is derived from an EMBL/GenBank/DDBJ whole genome shotgun (WGS) entry which is preliminary data.</text>
</comment>
<keyword evidence="3 6" id="KW-0812">Transmembrane</keyword>
<feature type="transmembrane region" description="Helical" evidence="6">
    <location>
        <begin position="41"/>
        <end position="63"/>
    </location>
</feature>
<evidence type="ECO:0000256" key="2">
    <source>
        <dbReference type="ARBA" id="ARBA00006528"/>
    </source>
</evidence>
<keyword evidence="5 6" id="KW-0472">Membrane</keyword>
<organism evidence="7 8">
    <name type="scientific">Cyclostephanos tholiformis</name>
    <dbReference type="NCBI Taxonomy" id="382380"/>
    <lineage>
        <taxon>Eukaryota</taxon>
        <taxon>Sar</taxon>
        <taxon>Stramenopiles</taxon>
        <taxon>Ochrophyta</taxon>
        <taxon>Bacillariophyta</taxon>
        <taxon>Coscinodiscophyceae</taxon>
        <taxon>Thalassiosirophycidae</taxon>
        <taxon>Stephanodiscales</taxon>
        <taxon>Stephanodiscaceae</taxon>
        <taxon>Cyclostephanos</taxon>
    </lineage>
</organism>
<proteinExistence type="inferred from homology"/>
<feature type="transmembrane region" description="Helical" evidence="6">
    <location>
        <begin position="217"/>
        <end position="236"/>
    </location>
</feature>
<feature type="transmembrane region" description="Helical" evidence="6">
    <location>
        <begin position="134"/>
        <end position="161"/>
    </location>
</feature>
<gene>
    <name evidence="7" type="ORF">ACHAXA_005695</name>
</gene>
<dbReference type="InterPro" id="IPR002657">
    <property type="entry name" value="BilAc:Na_symport/Acr3"/>
</dbReference>
<dbReference type="PANTHER" id="PTHR10361">
    <property type="entry name" value="SODIUM-BILE ACID COTRANSPORTER"/>
    <property type="match status" value="1"/>
</dbReference>
<dbReference type="Pfam" id="PF01758">
    <property type="entry name" value="SBF"/>
    <property type="match status" value="1"/>
</dbReference>
<reference evidence="7 8" key="1">
    <citation type="submission" date="2024-10" db="EMBL/GenBank/DDBJ databases">
        <title>Updated reference genomes for cyclostephanoid diatoms.</title>
        <authorList>
            <person name="Roberts W.R."/>
            <person name="Alverson A.J."/>
        </authorList>
    </citation>
    <scope>NUCLEOTIDE SEQUENCE [LARGE SCALE GENOMIC DNA]</scope>
    <source>
        <strain evidence="7 8">AJA228-03</strain>
    </source>
</reference>
<sequence>MDAGMQHGLVSGLERWNGGEEPSVDETRRLVRVAESQWFNALAQVIGHILLFVLVFGMSATVDVKHLRQQMNNKFAIGTGIGTQYVIMPLMGYLTIVTLKSYLSEPMSISLLIVTSSPGGSYSNWWCSMFNADLALSVTMTAIGTLMSVFMLPANLLLYVNAVFGFGSDDGEGSIIENIDWAALFTSVAIVIFAIGLGLCASVKYSSNRFNQFANRLGSSAGVLMIIFSVILSSLSGKSEAQVWGQHWSFYIGVTAPCLLGLFFSTIVALVARLRKPEVVAVGIECAYQNVGIATSAVVAMFDDPIDRGQALCVPLFFGVMEAVVISIYGVICWKLGWTKAPKDVSFCTMITTMYEADDVIQSSDVVGGPEEDRHQERALADISSLSITSSTDPIRTEHNASWRRPLSLLYRHRKKNVGPRTLNSSQPPMIASFQNVLSSIREGTDTIYPMDIPPPPNAKGDYSRCRLNSDEMTGRTVNTVPLSDTA</sequence>
<evidence type="ECO:0000313" key="7">
    <source>
        <dbReference type="EMBL" id="KAL3826853.1"/>
    </source>
</evidence>
<feature type="transmembrane region" description="Helical" evidence="6">
    <location>
        <begin position="75"/>
        <end position="96"/>
    </location>
</feature>
<accession>A0ABD3SQW1</accession>
<protein>
    <submittedName>
        <fullName evidence="7">Uncharacterized protein</fullName>
    </submittedName>
</protein>
<dbReference type="Gene3D" id="1.20.1530.20">
    <property type="match status" value="1"/>
</dbReference>
<feature type="transmembrane region" description="Helical" evidence="6">
    <location>
        <begin position="248"/>
        <end position="272"/>
    </location>
</feature>
<dbReference type="InterPro" id="IPR038770">
    <property type="entry name" value="Na+/solute_symporter_sf"/>
</dbReference>
<comment type="subcellular location">
    <subcellularLocation>
        <location evidence="1">Membrane</location>
        <topology evidence="1">Multi-pass membrane protein</topology>
    </subcellularLocation>
</comment>
<evidence type="ECO:0000256" key="1">
    <source>
        <dbReference type="ARBA" id="ARBA00004141"/>
    </source>
</evidence>
<keyword evidence="4 6" id="KW-1133">Transmembrane helix</keyword>
<feature type="transmembrane region" description="Helical" evidence="6">
    <location>
        <begin position="279"/>
        <end position="302"/>
    </location>
</feature>
<dbReference type="EMBL" id="JALLPB020000013">
    <property type="protein sequence ID" value="KAL3826853.1"/>
    <property type="molecule type" value="Genomic_DNA"/>
</dbReference>
<evidence type="ECO:0000256" key="5">
    <source>
        <dbReference type="ARBA" id="ARBA00023136"/>
    </source>
</evidence>
<dbReference type="InterPro" id="IPR004710">
    <property type="entry name" value="Bilac:Na_transpt"/>
</dbReference>
<comment type="similarity">
    <text evidence="2">Belongs to the bile acid:sodium symporter (BASS) (TC 2.A.28) family.</text>
</comment>
<evidence type="ECO:0000313" key="8">
    <source>
        <dbReference type="Proteomes" id="UP001530377"/>
    </source>
</evidence>
<keyword evidence="8" id="KW-1185">Reference proteome</keyword>
<feature type="transmembrane region" description="Helical" evidence="6">
    <location>
        <begin position="314"/>
        <end position="334"/>
    </location>
</feature>
<dbReference type="Proteomes" id="UP001530377">
    <property type="component" value="Unassembled WGS sequence"/>
</dbReference>
<dbReference type="AlphaFoldDB" id="A0ABD3SQW1"/>
<dbReference type="GO" id="GO:0016020">
    <property type="term" value="C:membrane"/>
    <property type="evidence" value="ECO:0007669"/>
    <property type="project" value="UniProtKB-SubCell"/>
</dbReference>
<evidence type="ECO:0000256" key="4">
    <source>
        <dbReference type="ARBA" id="ARBA00022989"/>
    </source>
</evidence>